<dbReference type="EMBL" id="KV454477">
    <property type="protein sequence ID" value="ODV62197.1"/>
    <property type="molecule type" value="Genomic_DNA"/>
</dbReference>
<evidence type="ECO:0000256" key="2">
    <source>
        <dbReference type="ARBA" id="ARBA00022614"/>
    </source>
</evidence>
<dbReference type="PROSITE" id="PS51450">
    <property type="entry name" value="LRR"/>
    <property type="match status" value="14"/>
</dbReference>
<evidence type="ECO:0000256" key="1">
    <source>
        <dbReference type="ARBA" id="ARBA00004138"/>
    </source>
</evidence>
<evidence type="ECO:0000313" key="7">
    <source>
        <dbReference type="Proteomes" id="UP000095038"/>
    </source>
</evidence>
<dbReference type="OrthoDB" id="7451790at2759"/>
<dbReference type="Gene3D" id="3.80.10.10">
    <property type="entry name" value="Ribonuclease Inhibitor"/>
    <property type="match status" value="4"/>
</dbReference>
<comment type="subcellular location">
    <subcellularLocation>
        <location evidence="1">Cell projection</location>
        <location evidence="1">Cilium</location>
    </subcellularLocation>
</comment>
<dbReference type="InterPro" id="IPR003591">
    <property type="entry name" value="Leu-rich_rpt_typical-subtyp"/>
</dbReference>
<dbReference type="SUPFAM" id="SSF52058">
    <property type="entry name" value="L domain-like"/>
    <property type="match status" value="3"/>
</dbReference>
<keyword evidence="7" id="KW-1185">Reference proteome</keyword>
<dbReference type="Proteomes" id="UP000095038">
    <property type="component" value="Unassembled WGS sequence"/>
</dbReference>
<dbReference type="STRING" id="1344418.A0A1D2VKX6"/>
<proteinExistence type="predicted"/>
<dbReference type="InParanoid" id="A0A1D2VKX6"/>
<dbReference type="Pfam" id="PF12799">
    <property type="entry name" value="LRR_4"/>
    <property type="match status" value="3"/>
</dbReference>
<accession>A0A1D2VKX6</accession>
<dbReference type="SMART" id="SM00369">
    <property type="entry name" value="LRR_TYP"/>
    <property type="match status" value="11"/>
</dbReference>
<gene>
    <name evidence="6" type="ORF">ASCRUDRAFT_6814</name>
</gene>
<dbReference type="AlphaFoldDB" id="A0A1D2VKX6"/>
<evidence type="ECO:0000256" key="4">
    <source>
        <dbReference type="ARBA" id="ARBA00023069"/>
    </source>
</evidence>
<keyword evidence="5" id="KW-0966">Cell projection</keyword>
<dbReference type="GeneID" id="30965125"/>
<dbReference type="InterPro" id="IPR001611">
    <property type="entry name" value="Leu-rich_rpt"/>
</dbReference>
<organism evidence="6 7">
    <name type="scientific">Ascoidea rubescens DSM 1968</name>
    <dbReference type="NCBI Taxonomy" id="1344418"/>
    <lineage>
        <taxon>Eukaryota</taxon>
        <taxon>Fungi</taxon>
        <taxon>Dikarya</taxon>
        <taxon>Ascomycota</taxon>
        <taxon>Saccharomycotina</taxon>
        <taxon>Saccharomycetes</taxon>
        <taxon>Ascoideaceae</taxon>
        <taxon>Ascoidea</taxon>
    </lineage>
</organism>
<protein>
    <submittedName>
        <fullName evidence="6">L domain-like protein</fullName>
    </submittedName>
</protein>
<name>A0A1D2VKX6_9ASCO</name>
<dbReference type="InterPro" id="IPR025875">
    <property type="entry name" value="Leu-rich_rpt_4"/>
</dbReference>
<keyword evidence="3" id="KW-0677">Repeat</keyword>
<dbReference type="InterPro" id="IPR050576">
    <property type="entry name" value="Cilia_flagella_integrity"/>
</dbReference>
<dbReference type="Pfam" id="PF13855">
    <property type="entry name" value="LRR_8"/>
    <property type="match status" value="2"/>
</dbReference>
<evidence type="ECO:0000256" key="5">
    <source>
        <dbReference type="ARBA" id="ARBA00023273"/>
    </source>
</evidence>
<evidence type="ECO:0000256" key="3">
    <source>
        <dbReference type="ARBA" id="ARBA00022737"/>
    </source>
</evidence>
<dbReference type="SMART" id="SM00364">
    <property type="entry name" value="LRR_BAC"/>
    <property type="match status" value="7"/>
</dbReference>
<reference evidence="7" key="1">
    <citation type="submission" date="2016-05" db="EMBL/GenBank/DDBJ databases">
        <title>Comparative genomics of biotechnologically important yeasts.</title>
        <authorList>
            <consortium name="DOE Joint Genome Institute"/>
            <person name="Riley R."/>
            <person name="Haridas S."/>
            <person name="Wolfe K.H."/>
            <person name="Lopes M.R."/>
            <person name="Hittinger C.T."/>
            <person name="Goker M."/>
            <person name="Salamov A."/>
            <person name="Wisecaver J."/>
            <person name="Long T.M."/>
            <person name="Aerts A.L."/>
            <person name="Barry K."/>
            <person name="Choi C."/>
            <person name="Clum A."/>
            <person name="Coughlan A.Y."/>
            <person name="Deshpande S."/>
            <person name="Douglass A.P."/>
            <person name="Hanson S.J."/>
            <person name="Klenk H.-P."/>
            <person name="Labutti K."/>
            <person name="Lapidus A."/>
            <person name="Lindquist E."/>
            <person name="Lipzen A."/>
            <person name="Meier-Kolthoff J.P."/>
            <person name="Ohm R.A."/>
            <person name="Otillar R.P."/>
            <person name="Pangilinan J."/>
            <person name="Peng Y."/>
            <person name="Rokas A."/>
            <person name="Rosa C.A."/>
            <person name="Scheuner C."/>
            <person name="Sibirny A.A."/>
            <person name="Slot J.C."/>
            <person name="Stielow J.B."/>
            <person name="Sun H."/>
            <person name="Kurtzman C.P."/>
            <person name="Blackwell M."/>
            <person name="Grigoriev I.V."/>
            <person name="Jeffries T.W."/>
        </authorList>
    </citation>
    <scope>NUCLEOTIDE SEQUENCE [LARGE SCALE GENOMIC DNA]</scope>
    <source>
        <strain evidence="7">DSM 1968</strain>
    </source>
</reference>
<dbReference type="SMART" id="SM00365">
    <property type="entry name" value="LRR_SD22"/>
    <property type="match status" value="14"/>
</dbReference>
<dbReference type="PANTHER" id="PTHR45973">
    <property type="entry name" value="PROTEIN PHOSPHATASE 1 REGULATORY SUBUNIT SDS22-RELATED"/>
    <property type="match status" value="1"/>
</dbReference>
<dbReference type="SUPFAM" id="SSF52075">
    <property type="entry name" value="Outer arm dynein light chain 1"/>
    <property type="match status" value="1"/>
</dbReference>
<keyword evidence="2" id="KW-0433">Leucine-rich repeat</keyword>
<dbReference type="PANTHER" id="PTHR45973:SF9">
    <property type="entry name" value="LEUCINE-RICH REPEAT-CONTAINING PROTEIN 46"/>
    <property type="match status" value="1"/>
</dbReference>
<dbReference type="InterPro" id="IPR032675">
    <property type="entry name" value="LRR_dom_sf"/>
</dbReference>
<dbReference type="RefSeq" id="XP_020048504.1">
    <property type="nucleotide sequence ID" value="XM_020191489.1"/>
</dbReference>
<keyword evidence="4" id="KW-0969">Cilium</keyword>
<evidence type="ECO:0000313" key="6">
    <source>
        <dbReference type="EMBL" id="ODV62197.1"/>
    </source>
</evidence>
<sequence>MRFCALSNINHLAWFARLKLFNNLIIEYNDSTDASNNRNNISKNNSFFIVNSIRQNSKTSGLDAFRLSFSDLASFTTFHNIQVNKLSLDFFFIGSSKLNEFFNNTSIIRKINFISSINDLSVFNFLRLKDPNDSIKLDNNMIIKFVHLFLGNTISIKNLLAYNCIRNIDDLKLLNLNNLTTLCLSGNNLESIEMDNYNGLFNNNLRTLNLASNKLKKIKNLNDFLNLTELNLGYNYDLFDIDDSILKLKNLRVLKISNNKLTTFPNQISHLSTLEELNLATTQIVDFANCFDKLVNLKSLNLSGNYKIIDLPVSCFKNLYSLTYLNLGFSRIGNLIENGQSCLLYLKDSLKNLELGSTNITCIGQALNQLKNLEYLNLYNNKIRKIENLSNLSNLRKLNLSYNYLTQIENLPDNENLAYLDLHYNTINAIKNLNNCPALKELDLSQNVIRRISNINKLNKLKVLKLNSNHITEFDLNCFENLSSLKNLNLSYNKISKITNLNDINIPSIKNLNLFYNKLKDFNISGFNNLETLNLSFNKFKSLNSIVIHRKLKDLILSNNLISKIEFNHQSLCELSKTNNLKRLNLSNNALSKIENLELLSNLQSLVLSYNQIAKIENLPANLNRLEHLFLSHNNIQVIEGLENLEKLKKLHLNFNKISKMENLSCLKHLQELELSDNNVMEQYNLDSESPYILVAKDTFA</sequence>